<keyword evidence="1" id="KW-1133">Transmembrane helix</keyword>
<keyword evidence="1" id="KW-0472">Membrane</keyword>
<feature type="transmembrane region" description="Helical" evidence="1">
    <location>
        <begin position="21"/>
        <end position="41"/>
    </location>
</feature>
<name>A0A5C6D3C1_9BACT</name>
<proteinExistence type="predicted"/>
<protein>
    <submittedName>
        <fullName evidence="2">Uncharacterized protein</fullName>
    </submittedName>
</protein>
<evidence type="ECO:0000256" key="1">
    <source>
        <dbReference type="SAM" id="Phobius"/>
    </source>
</evidence>
<keyword evidence="1" id="KW-0812">Transmembrane</keyword>
<sequence>MDWASGFFCEYLVKLKSLENLIVAVWIAWLLSPLHALAVVFTDVTATAGINHV</sequence>
<organism evidence="2 3">
    <name type="scientific">Bythopirellula polymerisocia</name>
    <dbReference type="NCBI Taxonomy" id="2528003"/>
    <lineage>
        <taxon>Bacteria</taxon>
        <taxon>Pseudomonadati</taxon>
        <taxon>Planctomycetota</taxon>
        <taxon>Planctomycetia</taxon>
        <taxon>Pirellulales</taxon>
        <taxon>Lacipirellulaceae</taxon>
        <taxon>Bythopirellula</taxon>
    </lineage>
</organism>
<dbReference type="AlphaFoldDB" id="A0A5C6D3C1"/>
<dbReference type="EMBL" id="SJPS01000001">
    <property type="protein sequence ID" value="TWU29359.1"/>
    <property type="molecule type" value="Genomic_DNA"/>
</dbReference>
<keyword evidence="3" id="KW-1185">Reference proteome</keyword>
<comment type="caution">
    <text evidence="2">The sequence shown here is derived from an EMBL/GenBank/DDBJ whole genome shotgun (WGS) entry which is preliminary data.</text>
</comment>
<dbReference type="Proteomes" id="UP000318437">
    <property type="component" value="Unassembled WGS sequence"/>
</dbReference>
<evidence type="ECO:0000313" key="2">
    <source>
        <dbReference type="EMBL" id="TWU29359.1"/>
    </source>
</evidence>
<gene>
    <name evidence="2" type="ORF">Pla144_01350</name>
</gene>
<reference evidence="2 3" key="1">
    <citation type="submission" date="2019-02" db="EMBL/GenBank/DDBJ databases">
        <title>Deep-cultivation of Planctomycetes and their phenomic and genomic characterization uncovers novel biology.</title>
        <authorList>
            <person name="Wiegand S."/>
            <person name="Jogler M."/>
            <person name="Boedeker C."/>
            <person name="Pinto D."/>
            <person name="Vollmers J."/>
            <person name="Rivas-Marin E."/>
            <person name="Kohn T."/>
            <person name="Peeters S.H."/>
            <person name="Heuer A."/>
            <person name="Rast P."/>
            <person name="Oberbeckmann S."/>
            <person name="Bunk B."/>
            <person name="Jeske O."/>
            <person name="Meyerdierks A."/>
            <person name="Storesund J.E."/>
            <person name="Kallscheuer N."/>
            <person name="Luecker S."/>
            <person name="Lage O.M."/>
            <person name="Pohl T."/>
            <person name="Merkel B.J."/>
            <person name="Hornburger P."/>
            <person name="Mueller R.-W."/>
            <person name="Bruemmer F."/>
            <person name="Labrenz M."/>
            <person name="Spormann A.M."/>
            <person name="Op Den Camp H."/>
            <person name="Overmann J."/>
            <person name="Amann R."/>
            <person name="Jetten M.S.M."/>
            <person name="Mascher T."/>
            <person name="Medema M.H."/>
            <person name="Devos D.P."/>
            <person name="Kaster A.-K."/>
            <person name="Ovreas L."/>
            <person name="Rohde M."/>
            <person name="Galperin M.Y."/>
            <person name="Jogler C."/>
        </authorList>
    </citation>
    <scope>NUCLEOTIDE SEQUENCE [LARGE SCALE GENOMIC DNA]</scope>
    <source>
        <strain evidence="2 3">Pla144</strain>
    </source>
</reference>
<accession>A0A5C6D3C1</accession>
<evidence type="ECO:0000313" key="3">
    <source>
        <dbReference type="Proteomes" id="UP000318437"/>
    </source>
</evidence>